<keyword evidence="1" id="KW-0472">Membrane</keyword>
<reference evidence="2 3" key="1">
    <citation type="submission" date="2016-10" db="EMBL/GenBank/DDBJ databases">
        <authorList>
            <person name="de Groot N.N."/>
        </authorList>
    </citation>
    <scope>NUCLEOTIDE SEQUENCE [LARGE SCALE GENOMIC DNA]</scope>
    <source>
        <strain evidence="2 3">CGMCC 4.2022</strain>
    </source>
</reference>
<evidence type="ECO:0000256" key="1">
    <source>
        <dbReference type="SAM" id="Phobius"/>
    </source>
</evidence>
<evidence type="ECO:0000313" key="2">
    <source>
        <dbReference type="EMBL" id="SDM75358.1"/>
    </source>
</evidence>
<feature type="transmembrane region" description="Helical" evidence="1">
    <location>
        <begin position="183"/>
        <end position="201"/>
    </location>
</feature>
<keyword evidence="1" id="KW-0812">Transmembrane</keyword>
<dbReference type="EMBL" id="FNIE01000001">
    <property type="protein sequence ID" value="SDM75358.1"/>
    <property type="molecule type" value="Genomic_DNA"/>
</dbReference>
<dbReference type="Proteomes" id="UP000199341">
    <property type="component" value="Unassembled WGS sequence"/>
</dbReference>
<dbReference type="Pfam" id="PF06912">
    <property type="entry name" value="DUF1275"/>
    <property type="match status" value="1"/>
</dbReference>
<feature type="transmembrane region" description="Helical" evidence="1">
    <location>
        <begin position="207"/>
        <end position="227"/>
    </location>
</feature>
<accession>A0A1G9VT24</accession>
<keyword evidence="1" id="KW-1133">Transmembrane helix</keyword>
<evidence type="ECO:0000313" key="3">
    <source>
        <dbReference type="Proteomes" id="UP000199341"/>
    </source>
</evidence>
<dbReference type="STRING" id="310781.SAMN05216259_101394"/>
<dbReference type="OrthoDB" id="4272751at2"/>
<feature type="transmembrane region" description="Helical" evidence="1">
    <location>
        <begin position="12"/>
        <end position="37"/>
    </location>
</feature>
<dbReference type="PANTHER" id="PTHR37314">
    <property type="entry name" value="SLR0142 PROTEIN"/>
    <property type="match status" value="1"/>
</dbReference>
<keyword evidence="3" id="KW-1185">Reference proteome</keyword>
<protein>
    <submittedName>
        <fullName evidence="2">Uncharacterized membrane protein YoaK, UPF0700 family</fullName>
    </submittedName>
</protein>
<organism evidence="2 3">
    <name type="scientific">Actinacidiphila guanduensis</name>
    <dbReference type="NCBI Taxonomy" id="310781"/>
    <lineage>
        <taxon>Bacteria</taxon>
        <taxon>Bacillati</taxon>
        <taxon>Actinomycetota</taxon>
        <taxon>Actinomycetes</taxon>
        <taxon>Kitasatosporales</taxon>
        <taxon>Streptomycetaceae</taxon>
        <taxon>Actinacidiphila</taxon>
    </lineage>
</organism>
<proteinExistence type="predicted"/>
<feature type="transmembrane region" description="Helical" evidence="1">
    <location>
        <begin position="57"/>
        <end position="82"/>
    </location>
</feature>
<dbReference type="PANTHER" id="PTHR37314:SF4">
    <property type="entry name" value="UPF0700 TRANSMEMBRANE PROTEIN YOAK"/>
    <property type="match status" value="1"/>
</dbReference>
<dbReference type="AlphaFoldDB" id="A0A1G9VT24"/>
<sequence length="232" mass="23688">MRTTLLRLSDLLLPGSAASYGPVPVLLIVLTFVTGVVDAVSYLSLGHVFVANMTGNVVFFAFSLAGAKALSLWASALAIAAFMAGARAETRLGRTPTETARRFRAIVGLQSLLVAGAALSAATLGHRTAGAAAAQIILLGCGMGLQNAVARRLAVPDITTTVLTLTVTGLASDRPGPPTTRRLISVAAMFCGALCGAELTLHAGTTWALLLALALLLAVAVAASAPIERNRT</sequence>
<feature type="transmembrane region" description="Helical" evidence="1">
    <location>
        <begin position="128"/>
        <end position="145"/>
    </location>
</feature>
<dbReference type="RefSeq" id="WP_093782454.1">
    <property type="nucleotide sequence ID" value="NZ_FNIE01000001.1"/>
</dbReference>
<name>A0A1G9VT24_9ACTN</name>
<feature type="transmembrane region" description="Helical" evidence="1">
    <location>
        <begin position="103"/>
        <end position="122"/>
    </location>
</feature>
<gene>
    <name evidence="2" type="ORF">SAMN05216259_101394</name>
</gene>
<dbReference type="InterPro" id="IPR010699">
    <property type="entry name" value="DUF1275"/>
</dbReference>